<protein>
    <submittedName>
        <fullName evidence="2">Uncharacterized protein</fullName>
    </submittedName>
</protein>
<sequence>MQGRKVCLWSLGFFENRLVTLSGGSSLGETGCVLTEYNCSGVIVPSTVYEAVKRGCTRDCSFYGADTRTFMCGTMPVSVEEHALVLGGCTQYCLGGAVEMSGGASSSGVGGALTLLGGSSSGDTGAGGASLVSLGAVLVDADGSGTGGLEVRAGASGVDVDAAGDVSVTSDASVSMTSAASTTVTSGSTLDVSSVGAATVASGSTLDVSSTGAATVASGSTLDVSSTAAATVASGSTLGVTVATDATVSAGGDVSMTSTGKTTVTSTGSDISVSAPSADAKVSIASGGSTTVTSGDDVDVTAEDAVTITSGTGGMRLESTGQLAASFYGLVSILSTDDDVDIRSGGSSLSMDAGSTQYAGVVAIASNYASKVRIGSEGTSTGKQDLIVQQQIRAPFLTGLDTEDVDSTRSSDLRLDSGSGGTSHKILIGSLNAKDGVEIGGVSGAPIELKQGSGDEDKRFAVNSYGSVSVRSAYGSSLSIADDYGNGTVSIASSGSRSVEIGSKASTEVSLSARSISLSADDDASSGGEVKIDGGDGYESIDGGDVELLGGSFYGMTYGDMQRSAGNVRLDGGASSTAQGGSVIMRAGSGYKGDANGQVKLQDADGTSRLEVQANGTIRSHGAMDMQDNSGVTRFAVQSNGVLRMSGAYTMEQVSASMTVPSDASVYVIYGNLGSSFQVSAPSGTDFVDGQMIMVINSSNRWSTGDVNTVAGGTRWLIYVAAEGRWF</sequence>
<evidence type="ECO:0000313" key="3">
    <source>
        <dbReference type="Proteomes" id="UP000660262"/>
    </source>
</evidence>
<organism evidence="2 3">
    <name type="scientific">Pycnococcus provasolii</name>
    <dbReference type="NCBI Taxonomy" id="41880"/>
    <lineage>
        <taxon>Eukaryota</taxon>
        <taxon>Viridiplantae</taxon>
        <taxon>Chlorophyta</taxon>
        <taxon>Pseudoscourfieldiophyceae</taxon>
        <taxon>Pseudoscourfieldiales</taxon>
        <taxon>Pycnococcaceae</taxon>
        <taxon>Pycnococcus</taxon>
    </lineage>
</organism>
<evidence type="ECO:0000256" key="1">
    <source>
        <dbReference type="SAM" id="MobiDB-lite"/>
    </source>
</evidence>
<gene>
    <name evidence="2" type="ORF">PPROV_001008000</name>
</gene>
<keyword evidence="3" id="KW-1185">Reference proteome</keyword>
<feature type="region of interest" description="Disordered" evidence="1">
    <location>
        <begin position="251"/>
        <end position="270"/>
    </location>
</feature>
<dbReference type="AlphaFoldDB" id="A0A830HW22"/>
<evidence type="ECO:0000313" key="2">
    <source>
        <dbReference type="EMBL" id="GHP11352.1"/>
    </source>
</evidence>
<name>A0A830HW22_9CHLO</name>
<comment type="caution">
    <text evidence="2">The sequence shown here is derived from an EMBL/GenBank/DDBJ whole genome shotgun (WGS) entry which is preliminary data.</text>
</comment>
<accession>A0A830HW22</accession>
<reference evidence="2" key="1">
    <citation type="submission" date="2020-10" db="EMBL/GenBank/DDBJ databases">
        <title>Unveiling of a novel bifunctional photoreceptor, Dualchrome1, isolated from a cosmopolitan green alga.</title>
        <authorList>
            <person name="Suzuki S."/>
            <person name="Kawachi M."/>
        </authorList>
    </citation>
    <scope>NUCLEOTIDE SEQUENCE</scope>
    <source>
        <strain evidence="2">NIES 2893</strain>
    </source>
</reference>
<feature type="compositionally biased region" description="Low complexity" evidence="1">
    <location>
        <begin position="254"/>
        <end position="269"/>
    </location>
</feature>
<dbReference type="Proteomes" id="UP000660262">
    <property type="component" value="Unassembled WGS sequence"/>
</dbReference>
<dbReference type="EMBL" id="BNJQ01000034">
    <property type="protein sequence ID" value="GHP11352.1"/>
    <property type="molecule type" value="Genomic_DNA"/>
</dbReference>
<proteinExistence type="predicted"/>